<keyword evidence="3" id="KW-0560">Oxidoreductase</keyword>
<evidence type="ECO:0000313" key="9">
    <source>
        <dbReference type="EMBL" id="CAB4949152.1"/>
    </source>
</evidence>
<reference evidence="6" key="1">
    <citation type="submission" date="2020-05" db="EMBL/GenBank/DDBJ databases">
        <authorList>
            <person name="Chiriac C."/>
            <person name="Salcher M."/>
            <person name="Ghai R."/>
            <person name="Kavagutti S V."/>
        </authorList>
    </citation>
    <scope>NUCLEOTIDE SEQUENCE</scope>
</reference>
<evidence type="ECO:0000256" key="2">
    <source>
        <dbReference type="ARBA" id="ARBA00022643"/>
    </source>
</evidence>
<dbReference type="AlphaFoldDB" id="A0A6J6A9P2"/>
<name>A0A6J6A9P2_9ZZZZ</name>
<evidence type="ECO:0000313" key="6">
    <source>
        <dbReference type="EMBL" id="CAB4365117.1"/>
    </source>
</evidence>
<gene>
    <name evidence="7" type="ORF">UFOPK2656_02731</name>
    <name evidence="8" type="ORF">UFOPK3267_00147</name>
    <name evidence="9" type="ORF">UFOPK3651_02725</name>
    <name evidence="10" type="ORF">UFOPK3931_03051</name>
    <name evidence="6" type="ORF">UFOPK4189_02873</name>
</gene>
<keyword evidence="2" id="KW-0288">FMN</keyword>
<dbReference type="InterPro" id="IPR036661">
    <property type="entry name" value="Luciferase-like_sf"/>
</dbReference>
<evidence type="ECO:0000313" key="7">
    <source>
        <dbReference type="EMBL" id="CAB4738623.1"/>
    </source>
</evidence>
<dbReference type="GO" id="GO:0008726">
    <property type="term" value="F:alkanesulfonate monooxygenase activity"/>
    <property type="evidence" value="ECO:0007669"/>
    <property type="project" value="TreeGrafter"/>
</dbReference>
<dbReference type="PANTHER" id="PTHR42847">
    <property type="entry name" value="ALKANESULFONATE MONOOXYGENASE"/>
    <property type="match status" value="1"/>
</dbReference>
<evidence type="ECO:0000313" key="10">
    <source>
        <dbReference type="EMBL" id="CAB5015538.1"/>
    </source>
</evidence>
<evidence type="ECO:0000259" key="5">
    <source>
        <dbReference type="Pfam" id="PF00296"/>
    </source>
</evidence>
<dbReference type="InterPro" id="IPR050172">
    <property type="entry name" value="SsuD_RutA_monooxygenase"/>
</dbReference>
<protein>
    <submittedName>
        <fullName evidence="6">Unannotated protein</fullName>
    </submittedName>
</protein>
<dbReference type="Gene3D" id="3.20.20.30">
    <property type="entry name" value="Luciferase-like domain"/>
    <property type="match status" value="1"/>
</dbReference>
<keyword evidence="4" id="KW-0503">Monooxygenase</keyword>
<dbReference type="InterPro" id="IPR019921">
    <property type="entry name" value="Lucif-like_OxRdtase_Rv2161c"/>
</dbReference>
<dbReference type="PANTHER" id="PTHR42847:SF4">
    <property type="entry name" value="ALKANESULFONATE MONOOXYGENASE-RELATED"/>
    <property type="match status" value="1"/>
</dbReference>
<sequence length="281" mass="30158">MKYWINAGFLALDQLVPIAQAAESLGFAGVTLPDHLFFPEDFSSKYPYSADGGINWPADAPWPDSWVAIAAMTQATTTLEFSTGVYVAPLREVFNLAKSIGTVAGLAGGRVSCGFGAGWLEEEFISVGLDFATRGSRLDEMLQVLPLLFSGEFVEFHGEHIDFPRLRMLPAAPKVPLLIGGNTRPALRRAARTDGWIATFTDVDDVGRMLAELRGFRAAGELADVPLTVQVVGSPKVARDSDSLAAIGVQSVVVPAVALSAEWSTAGVIAGLEKFAERWMR</sequence>
<evidence type="ECO:0000313" key="8">
    <source>
        <dbReference type="EMBL" id="CAB4846214.1"/>
    </source>
</evidence>
<keyword evidence="1" id="KW-0285">Flavoprotein</keyword>
<dbReference type="EMBL" id="CAFBOL010000131">
    <property type="protein sequence ID" value="CAB5015538.1"/>
    <property type="molecule type" value="Genomic_DNA"/>
</dbReference>
<dbReference type="NCBIfam" id="TIGR03619">
    <property type="entry name" value="F420_Rv2161c"/>
    <property type="match status" value="1"/>
</dbReference>
<accession>A0A6J6A9P2</accession>
<proteinExistence type="predicted"/>
<dbReference type="EMBL" id="CAEZYF010000022">
    <property type="protein sequence ID" value="CAB4738623.1"/>
    <property type="molecule type" value="Genomic_DNA"/>
</dbReference>
<dbReference type="Pfam" id="PF00296">
    <property type="entry name" value="Bac_luciferase"/>
    <property type="match status" value="1"/>
</dbReference>
<evidence type="ECO:0000256" key="3">
    <source>
        <dbReference type="ARBA" id="ARBA00023002"/>
    </source>
</evidence>
<evidence type="ECO:0000256" key="4">
    <source>
        <dbReference type="ARBA" id="ARBA00023033"/>
    </source>
</evidence>
<dbReference type="EMBL" id="CAESGF010000024">
    <property type="protein sequence ID" value="CAB4365117.1"/>
    <property type="molecule type" value="Genomic_DNA"/>
</dbReference>
<dbReference type="SUPFAM" id="SSF51679">
    <property type="entry name" value="Bacterial luciferase-like"/>
    <property type="match status" value="1"/>
</dbReference>
<dbReference type="EMBL" id="CAFBMT010000020">
    <property type="protein sequence ID" value="CAB4949152.1"/>
    <property type="molecule type" value="Genomic_DNA"/>
</dbReference>
<organism evidence="6">
    <name type="scientific">freshwater metagenome</name>
    <dbReference type="NCBI Taxonomy" id="449393"/>
    <lineage>
        <taxon>unclassified sequences</taxon>
        <taxon>metagenomes</taxon>
        <taxon>ecological metagenomes</taxon>
    </lineage>
</organism>
<feature type="domain" description="Luciferase-like" evidence="5">
    <location>
        <begin position="11"/>
        <end position="230"/>
    </location>
</feature>
<dbReference type="EMBL" id="CAFBIY010000004">
    <property type="protein sequence ID" value="CAB4846214.1"/>
    <property type="molecule type" value="Genomic_DNA"/>
</dbReference>
<dbReference type="GO" id="GO:0046306">
    <property type="term" value="P:alkanesulfonate catabolic process"/>
    <property type="evidence" value="ECO:0007669"/>
    <property type="project" value="TreeGrafter"/>
</dbReference>
<evidence type="ECO:0000256" key="1">
    <source>
        <dbReference type="ARBA" id="ARBA00022630"/>
    </source>
</evidence>
<dbReference type="InterPro" id="IPR011251">
    <property type="entry name" value="Luciferase-like_dom"/>
</dbReference>